<name>A0A5C3QYP9_9AGAR</name>
<keyword evidence="2" id="KW-1185">Reference proteome</keyword>
<accession>A0A5C3QYP9</accession>
<dbReference type="STRING" id="1884261.A0A5C3QYP9"/>
<evidence type="ECO:0000313" key="1">
    <source>
        <dbReference type="EMBL" id="TFL03494.1"/>
    </source>
</evidence>
<dbReference type="OrthoDB" id="10261408at2759"/>
<evidence type="ECO:0000313" key="2">
    <source>
        <dbReference type="Proteomes" id="UP000305067"/>
    </source>
</evidence>
<dbReference type="Proteomes" id="UP000305067">
    <property type="component" value="Unassembled WGS sequence"/>
</dbReference>
<organism evidence="1 2">
    <name type="scientific">Pterulicium gracile</name>
    <dbReference type="NCBI Taxonomy" id="1884261"/>
    <lineage>
        <taxon>Eukaryota</taxon>
        <taxon>Fungi</taxon>
        <taxon>Dikarya</taxon>
        <taxon>Basidiomycota</taxon>
        <taxon>Agaricomycotina</taxon>
        <taxon>Agaricomycetes</taxon>
        <taxon>Agaricomycetidae</taxon>
        <taxon>Agaricales</taxon>
        <taxon>Pleurotineae</taxon>
        <taxon>Pterulaceae</taxon>
        <taxon>Pterulicium</taxon>
    </lineage>
</organism>
<dbReference type="AlphaFoldDB" id="A0A5C3QYP9"/>
<gene>
    <name evidence="1" type="ORF">BDV98DRAFT_386363</name>
</gene>
<evidence type="ECO:0008006" key="3">
    <source>
        <dbReference type="Google" id="ProtNLM"/>
    </source>
</evidence>
<sequence length="453" mass="51010">MATLMRSSDIEGGQAGREKALWLRDYAQTTLDRSWKNRWIGVPLAEAAMILTVFELSAHPLHDSSRIDTAISFLDDIMQDLSITSLDYNHPNVSLFSRDAVPVVDCSDDDSYKSGQSTDGLSGSRTCSCVPAQWVTKPDPHSSWAWRLPWDATFTTREIRDEECRRLSWCALNMVTYYASQCVAFNKEPPILYLNDPSNYAILFPGEIMERMSSSSSIDSGTFSDIRTPVSPSPKESLVALNLRSVLLWTFCTRTLSKVTSMQERGALAAEAFREVTTLQESIDMHVCNLDTGMIYLTKEYLYNTRLIVTTSFRMLRPVTNDPHGHASMFNSNNIKEWVNYQYELVKRATVRIPHVGSAQGSQLTRQPFNVSWFVVQLSICLSLWNLNRDAVETLELAKQLLVPVETLNVLWPCATVQSQCQELRKQLTAACSASNVEGPPPTNFILPPILKK</sequence>
<proteinExistence type="predicted"/>
<dbReference type="EMBL" id="ML178820">
    <property type="protein sequence ID" value="TFL03494.1"/>
    <property type="molecule type" value="Genomic_DNA"/>
</dbReference>
<protein>
    <recommendedName>
        <fullName evidence="3">Transcription factor domain-containing protein</fullName>
    </recommendedName>
</protein>
<reference evidence="1 2" key="1">
    <citation type="journal article" date="2019" name="Nat. Ecol. Evol.">
        <title>Megaphylogeny resolves global patterns of mushroom evolution.</title>
        <authorList>
            <person name="Varga T."/>
            <person name="Krizsan K."/>
            <person name="Foldi C."/>
            <person name="Dima B."/>
            <person name="Sanchez-Garcia M."/>
            <person name="Sanchez-Ramirez S."/>
            <person name="Szollosi G.J."/>
            <person name="Szarkandi J.G."/>
            <person name="Papp V."/>
            <person name="Albert L."/>
            <person name="Andreopoulos W."/>
            <person name="Angelini C."/>
            <person name="Antonin V."/>
            <person name="Barry K.W."/>
            <person name="Bougher N.L."/>
            <person name="Buchanan P."/>
            <person name="Buyck B."/>
            <person name="Bense V."/>
            <person name="Catcheside P."/>
            <person name="Chovatia M."/>
            <person name="Cooper J."/>
            <person name="Damon W."/>
            <person name="Desjardin D."/>
            <person name="Finy P."/>
            <person name="Geml J."/>
            <person name="Haridas S."/>
            <person name="Hughes K."/>
            <person name="Justo A."/>
            <person name="Karasinski D."/>
            <person name="Kautmanova I."/>
            <person name="Kiss B."/>
            <person name="Kocsube S."/>
            <person name="Kotiranta H."/>
            <person name="LaButti K.M."/>
            <person name="Lechner B.E."/>
            <person name="Liimatainen K."/>
            <person name="Lipzen A."/>
            <person name="Lukacs Z."/>
            <person name="Mihaltcheva S."/>
            <person name="Morgado L.N."/>
            <person name="Niskanen T."/>
            <person name="Noordeloos M.E."/>
            <person name="Ohm R.A."/>
            <person name="Ortiz-Santana B."/>
            <person name="Ovrebo C."/>
            <person name="Racz N."/>
            <person name="Riley R."/>
            <person name="Savchenko A."/>
            <person name="Shiryaev A."/>
            <person name="Soop K."/>
            <person name="Spirin V."/>
            <person name="Szebenyi C."/>
            <person name="Tomsovsky M."/>
            <person name="Tulloss R.E."/>
            <person name="Uehling J."/>
            <person name="Grigoriev I.V."/>
            <person name="Vagvolgyi C."/>
            <person name="Papp T."/>
            <person name="Martin F.M."/>
            <person name="Miettinen O."/>
            <person name="Hibbett D.S."/>
            <person name="Nagy L.G."/>
        </authorList>
    </citation>
    <scope>NUCLEOTIDE SEQUENCE [LARGE SCALE GENOMIC DNA]</scope>
    <source>
        <strain evidence="1 2">CBS 309.79</strain>
    </source>
</reference>